<dbReference type="HAMAP" id="MF_01463_B">
    <property type="entry name" value="SecD_B"/>
    <property type="match status" value="1"/>
</dbReference>
<dbReference type="EMBL" id="WVHT01000008">
    <property type="protein sequence ID" value="MXV52516.1"/>
    <property type="molecule type" value="Genomic_DNA"/>
</dbReference>
<evidence type="ECO:0000313" key="15">
    <source>
        <dbReference type="Proteomes" id="UP000466586"/>
    </source>
</evidence>
<dbReference type="PRINTS" id="PR01755">
    <property type="entry name" value="SECFTRNLCASE"/>
</dbReference>
<dbReference type="InterPro" id="IPR054384">
    <property type="entry name" value="SecDF_P1_head"/>
</dbReference>
<evidence type="ECO:0000256" key="8">
    <source>
        <dbReference type="ARBA" id="ARBA00023136"/>
    </source>
</evidence>
<keyword evidence="15" id="KW-1185">Reference proteome</keyword>
<reference evidence="14 15" key="1">
    <citation type="submission" date="2019-11" db="EMBL/GenBank/DDBJ databases">
        <title>Pedobacter sp. HMF7647 Genome sequencing and assembly.</title>
        <authorList>
            <person name="Kang H."/>
            <person name="Kim H."/>
            <person name="Joh K."/>
        </authorList>
    </citation>
    <scope>NUCLEOTIDE SEQUENCE [LARGE SCALE GENOMIC DNA]</scope>
    <source>
        <strain evidence="14 15">HMF7647</strain>
    </source>
</reference>
<feature type="transmembrane region" description="Helical" evidence="9">
    <location>
        <begin position="962"/>
        <end position="986"/>
    </location>
</feature>
<dbReference type="InterPro" id="IPR048631">
    <property type="entry name" value="SecD_1st"/>
</dbReference>
<feature type="transmembrane region" description="Helical" evidence="9">
    <location>
        <begin position="698"/>
        <end position="716"/>
    </location>
</feature>
<evidence type="ECO:0000256" key="3">
    <source>
        <dbReference type="ARBA" id="ARBA00022475"/>
    </source>
</evidence>
<keyword evidence="2 9" id="KW-0813">Transport</keyword>
<feature type="transmembrane region" description="Helical" evidence="9">
    <location>
        <begin position="517"/>
        <end position="536"/>
    </location>
</feature>
<feature type="domain" description="Protein export membrane protein SecD/SecF C-terminal" evidence="11">
    <location>
        <begin position="799"/>
        <end position="990"/>
    </location>
</feature>
<feature type="transmembrane region" description="Helical" evidence="9">
    <location>
        <begin position="850"/>
        <end position="872"/>
    </location>
</feature>
<name>A0A7K1YD50_9SPHI</name>
<dbReference type="GO" id="GO:0065002">
    <property type="term" value="P:intracellular protein transmembrane transport"/>
    <property type="evidence" value="ECO:0007669"/>
    <property type="project" value="UniProtKB-UniRule"/>
</dbReference>
<feature type="transmembrane region" description="Helical" evidence="9">
    <location>
        <begin position="639"/>
        <end position="664"/>
    </location>
</feature>
<dbReference type="Gene3D" id="3.30.1360.200">
    <property type="match status" value="1"/>
</dbReference>
<dbReference type="Pfam" id="PF22599">
    <property type="entry name" value="SecDF_P1_head"/>
    <property type="match status" value="1"/>
</dbReference>
<dbReference type="GO" id="GO:0006605">
    <property type="term" value="P:protein targeting"/>
    <property type="evidence" value="ECO:0007669"/>
    <property type="project" value="UniProtKB-UniRule"/>
</dbReference>
<dbReference type="HAMAP" id="MF_01464_B">
    <property type="entry name" value="SecF_B"/>
    <property type="match status" value="1"/>
</dbReference>
<keyword evidence="4 9" id="KW-0812">Transmembrane</keyword>
<keyword evidence="5 9" id="KW-0653">Protein transport</keyword>
<sequence length="994" mass="108112">MQGKGLIKFVAIALAIACLYSLSFTWVAKRVENQAKEFAKGDPIKEKAYLDSIATQPVYNLGFTKFNYQYVKEREIPLGLDLKGGMNVTMEISLVDLVRNLANNPADANFNKALANADADLKTSQKDFITLFGEEYEKLEPNGKLAQFFATRDNANSVKITSSNSDVLKFLQTQSTVAIDQSFNILRTRIDKFGVTAPNIQRQQGTNRILIELPGVSDPTRVRKLLQGSAKLEFWETYDNTQIFPLLENVNKIVASTQAASDTTKKVAGTSKIDSIKKDAGSKLAALGAKKDSAAKDTGALAKNAAQQAKQNPLFALLAPATYQAQNGQQALRPGPIVGYAAQKDTAKVNSYLTLPAVKSVIPSNIKLLWGVKPVSADSKIFELYAIKVTKADGTPALGGDVITDAKDDIDQRGNPEVVMYMNPDGARDWKRLTAAASSDANNKQSIAIVLDDVVYSAPTVQNEIPNGISSISGHFELSDTKDLANVLKAGRLPAPAKIVSEAIVGPSLGETAIHSGLLSSVIGLLVVLVFMIFYYNRAGTVANVAVFVNIFFLMGVLASVGAVLTLPGIAGIVLTMGMAVDANVLIYERIREELGHGKSLRLAVADGYKHALPSILDGQITTFLTGVILYIFGSGPILGFATTLMIGIITSLFCSIFISRIIFEWMLSKDKPIKFSNPWSSHTFKNAHYGFVKNRKIFYIVSGLFITAGLISMFTRGFSLGVDFKGGRTYVVSFDKPVDQEKIREVLDGVYTDESNHSATEVKTFGSDNQLKITTSYMSDQTSESADKTVENKLEEGLSKLGVKSKIESSQKVGPTIANDLKTSAIWAVIFSIIVISIYILVRFRKWQFSLAAIVATTHDALLVLSFFSLFNGILPFSLDIDQAFIAAILTVIGYSINDTVVVMDRIREYLNLHHAKTDDPKLVINDAINSTLSRTVITALTVFFVLIVLFIFGGEVIRGFSFALLIGVVFGTYSSICVATPVIVDFGKKDLR</sequence>
<evidence type="ECO:0000256" key="4">
    <source>
        <dbReference type="ARBA" id="ARBA00022692"/>
    </source>
</evidence>
<comment type="subcellular location">
    <subcellularLocation>
        <location evidence="1 9">Cell membrane</location>
        <topology evidence="1 9">Multi-pass membrane protein</topology>
    </subcellularLocation>
</comment>
<feature type="transmembrane region" description="Helical" evidence="9">
    <location>
        <begin position="543"/>
        <end position="564"/>
    </location>
</feature>
<dbReference type="AlphaFoldDB" id="A0A7K1YD50"/>
<feature type="transmembrane region" description="Helical" evidence="9">
    <location>
        <begin position="825"/>
        <end position="843"/>
    </location>
</feature>
<dbReference type="GO" id="GO:0043952">
    <property type="term" value="P:protein transport by the Sec complex"/>
    <property type="evidence" value="ECO:0007669"/>
    <property type="project" value="UniProtKB-UniRule"/>
</dbReference>
<comment type="function">
    <text evidence="9">Part of the Sec protein translocase complex. Interacts with the SecYEG preprotein conducting channel. SecDF uses the proton motive force (PMF) to complete protein translocation after the ATP-dependent function of SecA.</text>
</comment>
<evidence type="ECO:0000259" key="11">
    <source>
        <dbReference type="Pfam" id="PF02355"/>
    </source>
</evidence>
<keyword evidence="3 9" id="KW-1003">Cell membrane</keyword>
<evidence type="ECO:0000256" key="9">
    <source>
        <dbReference type="HAMAP-Rule" id="MF_01463"/>
    </source>
</evidence>
<dbReference type="InterPro" id="IPR048634">
    <property type="entry name" value="SecD_SecF_C"/>
</dbReference>
<feature type="domain" description="SecDF P1 head subdomain" evidence="13">
    <location>
        <begin position="395"/>
        <end position="495"/>
    </location>
</feature>
<keyword evidence="7 9" id="KW-0811">Translocation</keyword>
<evidence type="ECO:0000313" key="14">
    <source>
        <dbReference type="EMBL" id="MXV52516.1"/>
    </source>
</evidence>
<dbReference type="RefSeq" id="WP_160845695.1">
    <property type="nucleotide sequence ID" value="NZ_WVHT01000008.1"/>
</dbReference>
<dbReference type="Gene3D" id="3.30.70.3220">
    <property type="match status" value="1"/>
</dbReference>
<dbReference type="InterPro" id="IPR005791">
    <property type="entry name" value="SecD"/>
</dbReference>
<evidence type="ECO:0000256" key="2">
    <source>
        <dbReference type="ARBA" id="ARBA00022448"/>
    </source>
</evidence>
<dbReference type="NCBIfam" id="TIGR00916">
    <property type="entry name" value="2A0604s01"/>
    <property type="match status" value="2"/>
</dbReference>
<evidence type="ECO:0000256" key="10">
    <source>
        <dbReference type="HAMAP-Rule" id="MF_01464"/>
    </source>
</evidence>
<dbReference type="NCBIfam" id="TIGR01129">
    <property type="entry name" value="secD"/>
    <property type="match status" value="1"/>
</dbReference>
<comment type="caution">
    <text evidence="14">The sequence shown here is derived from an EMBL/GenBank/DDBJ whole genome shotgun (WGS) entry which is preliminary data.</text>
</comment>
<feature type="transmembrane region" description="Helical" evidence="9">
    <location>
        <begin position="884"/>
        <end position="905"/>
    </location>
</feature>
<protein>
    <recommendedName>
        <fullName evidence="9 10">Multifunctional fusion protein</fullName>
    </recommendedName>
    <domain>
        <recommendedName>
            <fullName evidence="9">Protein translocase subunit SecD</fullName>
        </recommendedName>
    </domain>
    <domain>
        <recommendedName>
            <fullName evidence="10">Protein-export membrane protein SecF</fullName>
        </recommendedName>
    </domain>
</protein>
<dbReference type="NCBIfam" id="TIGR00966">
    <property type="entry name" value="transloc_SecF"/>
    <property type="match status" value="1"/>
</dbReference>
<dbReference type="NCBIfam" id="NF009585">
    <property type="entry name" value="PRK13024.1-5"/>
    <property type="match status" value="1"/>
</dbReference>
<feature type="domain" description="Protein translocase subunit SecDF P1" evidence="12">
    <location>
        <begin position="179"/>
        <end position="236"/>
    </location>
</feature>
<keyword evidence="8 9" id="KW-0472">Membrane</keyword>
<dbReference type="FunFam" id="1.20.1640.10:FF:000004">
    <property type="entry name" value="Protein translocase subunit SecD"/>
    <property type="match status" value="1"/>
</dbReference>
<feature type="transmembrane region" description="Helical" evidence="9">
    <location>
        <begin position="938"/>
        <end position="956"/>
    </location>
</feature>
<keyword evidence="6 9" id="KW-1133">Transmembrane helix</keyword>
<comment type="subunit">
    <text evidence="9">Forms a complex with SecF. Part of the essential Sec protein translocation apparatus which comprises SecA, SecYEG and auxiliary proteins SecDF. Other proteins may also be involved.</text>
</comment>
<organism evidence="14 15">
    <name type="scientific">Hufsiella arboris</name>
    <dbReference type="NCBI Taxonomy" id="2695275"/>
    <lineage>
        <taxon>Bacteria</taxon>
        <taxon>Pseudomonadati</taxon>
        <taxon>Bacteroidota</taxon>
        <taxon>Sphingobacteriia</taxon>
        <taxon>Sphingobacteriales</taxon>
        <taxon>Sphingobacteriaceae</taxon>
        <taxon>Hufsiella</taxon>
    </lineage>
</organism>
<dbReference type="InterPro" id="IPR022645">
    <property type="entry name" value="SecD/SecF_bac"/>
</dbReference>
<evidence type="ECO:0000256" key="6">
    <source>
        <dbReference type="ARBA" id="ARBA00022989"/>
    </source>
</evidence>
<dbReference type="GO" id="GO:0015450">
    <property type="term" value="F:protein-transporting ATPase activity"/>
    <property type="evidence" value="ECO:0007669"/>
    <property type="project" value="InterPro"/>
</dbReference>
<dbReference type="Proteomes" id="UP000466586">
    <property type="component" value="Unassembled WGS sequence"/>
</dbReference>
<evidence type="ECO:0000256" key="5">
    <source>
        <dbReference type="ARBA" id="ARBA00022927"/>
    </source>
</evidence>
<dbReference type="InterPro" id="IPR055344">
    <property type="entry name" value="SecD_SecF_C_bact"/>
</dbReference>
<feature type="transmembrane region" description="Helical" evidence="9">
    <location>
        <begin position="570"/>
        <end position="591"/>
    </location>
</feature>
<proteinExistence type="inferred from homology"/>
<feature type="transmembrane region" description="Helical" evidence="9">
    <location>
        <begin position="612"/>
        <end position="633"/>
    </location>
</feature>
<accession>A0A7K1YD50</accession>
<comment type="subunit">
    <text evidence="10">Forms a complex with SecD. Part of the essential Sec protein translocation apparatus which comprises SecA, SecYEG and auxiliary proteins SecDF. Other proteins may also be involved.</text>
</comment>
<dbReference type="GO" id="GO:0005886">
    <property type="term" value="C:plasma membrane"/>
    <property type="evidence" value="ECO:0007669"/>
    <property type="project" value="UniProtKB-SubCell"/>
</dbReference>
<dbReference type="Pfam" id="PF21760">
    <property type="entry name" value="SecD_1st"/>
    <property type="match status" value="1"/>
</dbReference>
<comment type="similarity">
    <text evidence="10">Belongs to the SecD/SecF family. SecF subfamily.</text>
</comment>
<dbReference type="Gene3D" id="1.20.1640.10">
    <property type="entry name" value="Multidrug efflux transporter AcrB transmembrane domain"/>
    <property type="match status" value="2"/>
</dbReference>
<dbReference type="InterPro" id="IPR005665">
    <property type="entry name" value="SecF_bac"/>
</dbReference>
<dbReference type="PANTHER" id="PTHR30081:SF1">
    <property type="entry name" value="PROTEIN TRANSLOCASE SUBUNIT SECD"/>
    <property type="match status" value="1"/>
</dbReference>
<evidence type="ECO:0000256" key="1">
    <source>
        <dbReference type="ARBA" id="ARBA00004651"/>
    </source>
</evidence>
<comment type="similarity">
    <text evidence="9">Belongs to the SecD/SecF family. SecD subfamily.</text>
</comment>
<dbReference type="PANTHER" id="PTHR30081">
    <property type="entry name" value="PROTEIN-EXPORT MEMBRANE PROTEIN SEC"/>
    <property type="match status" value="1"/>
</dbReference>
<dbReference type="Pfam" id="PF07549">
    <property type="entry name" value="Sec_GG"/>
    <property type="match status" value="1"/>
</dbReference>
<dbReference type="InterPro" id="IPR022646">
    <property type="entry name" value="SecD/SecF_CS"/>
</dbReference>
<comment type="caution">
    <text evidence="9">Lacks conserved residue(s) required for the propagation of feature annotation.</text>
</comment>
<dbReference type="InterPro" id="IPR022813">
    <property type="entry name" value="SecD/SecF_arch_bac"/>
</dbReference>
<gene>
    <name evidence="10" type="primary">secF</name>
    <name evidence="9" type="synonym">secD</name>
    <name evidence="14" type="ORF">GS399_16190</name>
</gene>
<evidence type="ECO:0000259" key="12">
    <source>
        <dbReference type="Pfam" id="PF21760"/>
    </source>
</evidence>
<evidence type="ECO:0000256" key="7">
    <source>
        <dbReference type="ARBA" id="ARBA00023010"/>
    </source>
</evidence>
<evidence type="ECO:0000259" key="13">
    <source>
        <dbReference type="Pfam" id="PF22599"/>
    </source>
</evidence>
<feature type="domain" description="Protein export membrane protein SecD/SecF C-terminal" evidence="11">
    <location>
        <begin position="497"/>
        <end position="668"/>
    </location>
</feature>
<dbReference type="Pfam" id="PF02355">
    <property type="entry name" value="SecD_SecF_C"/>
    <property type="match status" value="2"/>
</dbReference>
<dbReference type="SUPFAM" id="SSF82866">
    <property type="entry name" value="Multidrug efflux transporter AcrB transmembrane domain"/>
    <property type="match status" value="2"/>
</dbReference>